<dbReference type="Gene3D" id="2.40.30.170">
    <property type="match status" value="1"/>
</dbReference>
<organism evidence="9 10">
    <name type="scientific">Acidiphilium acidophilum</name>
    <name type="common">Thiobacillus acidophilus</name>
    <dbReference type="NCBI Taxonomy" id="76588"/>
    <lineage>
        <taxon>Bacteria</taxon>
        <taxon>Pseudomonadati</taxon>
        <taxon>Pseudomonadota</taxon>
        <taxon>Alphaproteobacteria</taxon>
        <taxon>Acetobacterales</taxon>
        <taxon>Acidocellaceae</taxon>
        <taxon>Acidiphilium</taxon>
    </lineage>
</organism>
<evidence type="ECO:0000259" key="6">
    <source>
        <dbReference type="Pfam" id="PF25917"/>
    </source>
</evidence>
<dbReference type="RefSeq" id="WP_319615049.1">
    <property type="nucleotide sequence ID" value="NZ_JAWXYB010000018.1"/>
</dbReference>
<feature type="domain" description="Multidrug resistance protein MdtA-like C-terminal permuted SH3" evidence="8">
    <location>
        <begin position="315"/>
        <end position="374"/>
    </location>
</feature>
<evidence type="ECO:0000313" key="9">
    <source>
        <dbReference type="EMBL" id="MDX5932205.1"/>
    </source>
</evidence>
<evidence type="ECO:0000256" key="4">
    <source>
        <dbReference type="SAM" id="SignalP"/>
    </source>
</evidence>
<evidence type="ECO:0000256" key="1">
    <source>
        <dbReference type="ARBA" id="ARBA00004196"/>
    </source>
</evidence>
<dbReference type="EMBL" id="JAWXYB010000018">
    <property type="protein sequence ID" value="MDX5932205.1"/>
    <property type="molecule type" value="Genomic_DNA"/>
</dbReference>
<dbReference type="GO" id="GO:0046677">
    <property type="term" value="P:response to antibiotic"/>
    <property type="evidence" value="ECO:0007669"/>
    <property type="project" value="TreeGrafter"/>
</dbReference>
<evidence type="ECO:0000256" key="2">
    <source>
        <dbReference type="ARBA" id="ARBA00009477"/>
    </source>
</evidence>
<keyword evidence="4" id="KW-0732">Signal</keyword>
<dbReference type="NCBIfam" id="TIGR01730">
    <property type="entry name" value="RND_mfp"/>
    <property type="match status" value="1"/>
</dbReference>
<dbReference type="AlphaFoldDB" id="A0AAW9DU23"/>
<dbReference type="InterPro" id="IPR006143">
    <property type="entry name" value="RND_pump_MFP"/>
</dbReference>
<feature type="signal peptide" evidence="4">
    <location>
        <begin position="1"/>
        <end position="34"/>
    </location>
</feature>
<evidence type="ECO:0000256" key="3">
    <source>
        <dbReference type="SAM" id="MobiDB-lite"/>
    </source>
</evidence>
<comment type="caution">
    <text evidence="9">The sequence shown here is derived from an EMBL/GenBank/DDBJ whole genome shotgun (WGS) entry which is preliminary data.</text>
</comment>
<sequence>MRRLSPAPALRRTRVRRFAVLGLLTAASLGAAHAAAPPPPAVSVVNVQKQKVYQEQSYIGRVQAMHIVKLVPRITGYLEQRLFHQGADVKKGQLLYVIEPGPYQAAFDQANAAVAAAQATLANARTTLGRSQALLHTPAGQRSTLDNDRATEQSDAANLDSAKAQRETAAINLSYTQIRSPIDGRIGATNINIGNVVSPTTGTLATVVSENPIYVAFSMPARDALKLRQEFAKQGGLNAVELQLRLPDGRMDKQVGTLDFTSNQISQTTDSLAMQGTIPNPVVKGLGGTKVNNRELTSGEFVTVVVRAKHPVEQIVLPRDAVLSDQLGDYVLTVNAKNQVERTSVKLGQTTPATATIASGLSLGSRVIVDGIEKVHPGITVNPETVKSPVAASAPAQG</sequence>
<evidence type="ECO:0000259" key="5">
    <source>
        <dbReference type="Pfam" id="PF25876"/>
    </source>
</evidence>
<dbReference type="SUPFAM" id="SSF111369">
    <property type="entry name" value="HlyD-like secretion proteins"/>
    <property type="match status" value="1"/>
</dbReference>
<dbReference type="Proteomes" id="UP001279553">
    <property type="component" value="Unassembled WGS sequence"/>
</dbReference>
<dbReference type="Pfam" id="PF25917">
    <property type="entry name" value="BSH_RND"/>
    <property type="match status" value="1"/>
</dbReference>
<feature type="region of interest" description="Disordered" evidence="3">
    <location>
        <begin position="132"/>
        <end position="162"/>
    </location>
</feature>
<dbReference type="PANTHER" id="PTHR30158">
    <property type="entry name" value="ACRA/E-RELATED COMPONENT OF DRUG EFFLUX TRANSPORTER"/>
    <property type="match status" value="1"/>
</dbReference>
<evidence type="ECO:0000313" key="10">
    <source>
        <dbReference type="Proteomes" id="UP001279553"/>
    </source>
</evidence>
<comment type="similarity">
    <text evidence="2">Belongs to the membrane fusion protein (MFP) (TC 8.A.1) family.</text>
</comment>
<dbReference type="Gene3D" id="2.40.50.100">
    <property type="match status" value="1"/>
</dbReference>
<keyword evidence="10" id="KW-1185">Reference proteome</keyword>
<protein>
    <submittedName>
        <fullName evidence="9">Efflux RND transporter periplasmic adaptor subunit</fullName>
    </submittedName>
</protein>
<dbReference type="PANTHER" id="PTHR30158:SF3">
    <property type="entry name" value="MULTIDRUG EFFLUX PUMP SUBUNIT ACRA-RELATED"/>
    <property type="match status" value="1"/>
</dbReference>
<evidence type="ECO:0000259" key="8">
    <source>
        <dbReference type="Pfam" id="PF25967"/>
    </source>
</evidence>
<feature type="domain" description="Multidrug resistance protein MdtA-like alpha-helical hairpin" evidence="5">
    <location>
        <begin position="108"/>
        <end position="176"/>
    </location>
</feature>
<dbReference type="Pfam" id="PF25967">
    <property type="entry name" value="RND-MFP_C"/>
    <property type="match status" value="1"/>
</dbReference>
<name>A0AAW9DU23_ACIAO</name>
<dbReference type="InterPro" id="IPR058627">
    <property type="entry name" value="MdtA-like_C"/>
</dbReference>
<accession>A0AAW9DU23</accession>
<proteinExistence type="inferred from homology"/>
<comment type="subcellular location">
    <subcellularLocation>
        <location evidence="1">Cell envelope</location>
    </subcellularLocation>
</comment>
<dbReference type="GO" id="GO:0005886">
    <property type="term" value="C:plasma membrane"/>
    <property type="evidence" value="ECO:0007669"/>
    <property type="project" value="TreeGrafter"/>
</dbReference>
<dbReference type="Gene3D" id="2.40.420.20">
    <property type="match status" value="1"/>
</dbReference>
<feature type="domain" description="Multidrug resistance protein MdtA-like beta-barrel" evidence="7">
    <location>
        <begin position="212"/>
        <end position="281"/>
    </location>
</feature>
<dbReference type="InterPro" id="IPR058626">
    <property type="entry name" value="MdtA-like_b-barrel"/>
</dbReference>
<reference evidence="9 10" key="1">
    <citation type="submission" date="2023-11" db="EMBL/GenBank/DDBJ databases">
        <title>MicrobeMod: A computational toolkit for identifying prokaryotic methylation and restriction-modification with nanopore sequencing.</title>
        <authorList>
            <person name="Crits-Christoph A."/>
            <person name="Kang S.C."/>
            <person name="Lee H."/>
            <person name="Ostrov N."/>
        </authorList>
    </citation>
    <scope>NUCLEOTIDE SEQUENCE [LARGE SCALE GENOMIC DNA]</scope>
    <source>
        <strain evidence="9 10">DSMZ 700</strain>
    </source>
</reference>
<dbReference type="GO" id="GO:0022857">
    <property type="term" value="F:transmembrane transporter activity"/>
    <property type="evidence" value="ECO:0007669"/>
    <property type="project" value="InterPro"/>
</dbReference>
<feature type="domain" description="Multidrug resistance protein MdtA-like barrel-sandwich hybrid" evidence="6">
    <location>
        <begin position="67"/>
        <end position="205"/>
    </location>
</feature>
<feature type="chain" id="PRO_5043477245" evidence="4">
    <location>
        <begin position="35"/>
        <end position="398"/>
    </location>
</feature>
<dbReference type="Gene3D" id="1.10.287.470">
    <property type="entry name" value="Helix hairpin bin"/>
    <property type="match status" value="1"/>
</dbReference>
<dbReference type="InterPro" id="IPR058625">
    <property type="entry name" value="MdtA-like_BSH"/>
</dbReference>
<dbReference type="InterPro" id="IPR058624">
    <property type="entry name" value="MdtA-like_HH"/>
</dbReference>
<dbReference type="Pfam" id="PF25944">
    <property type="entry name" value="Beta-barrel_RND"/>
    <property type="match status" value="1"/>
</dbReference>
<evidence type="ECO:0000259" key="7">
    <source>
        <dbReference type="Pfam" id="PF25944"/>
    </source>
</evidence>
<dbReference type="Pfam" id="PF25876">
    <property type="entry name" value="HH_MFP_RND"/>
    <property type="match status" value="1"/>
</dbReference>
<gene>
    <name evidence="9" type="ORF">SIL87_15720</name>
</gene>